<evidence type="ECO:0000313" key="4">
    <source>
        <dbReference type="Proteomes" id="UP001195571"/>
    </source>
</evidence>
<evidence type="ECO:0008006" key="5">
    <source>
        <dbReference type="Google" id="ProtNLM"/>
    </source>
</evidence>
<organism evidence="3 4">
    <name type="scientific">Candidatus Phytoplasma meliae</name>
    <dbReference type="NCBI Taxonomy" id="1848402"/>
    <lineage>
        <taxon>Bacteria</taxon>
        <taxon>Bacillati</taxon>
        <taxon>Mycoplasmatota</taxon>
        <taxon>Mollicutes</taxon>
        <taxon>Acholeplasmatales</taxon>
        <taxon>Acholeplasmataceae</taxon>
        <taxon>Candidatus Phytoplasma</taxon>
        <taxon>16SrXIII (Mexican periwinkle virescence group)</taxon>
    </lineage>
</organism>
<dbReference type="EMBL" id="JACAOD020000002">
    <property type="protein sequence ID" value="MBP5835780.1"/>
    <property type="molecule type" value="Genomic_DNA"/>
</dbReference>
<dbReference type="EMBL" id="JACAOD020000015">
    <property type="protein sequence ID" value="MBP5836209.1"/>
    <property type="molecule type" value="Genomic_DNA"/>
</dbReference>
<feature type="transmembrane region" description="Helical" evidence="1">
    <location>
        <begin position="12"/>
        <end position="30"/>
    </location>
</feature>
<dbReference type="RefSeq" id="WP_203552046.1">
    <property type="nucleotide sequence ID" value="NZ_JACAOD020000002.1"/>
</dbReference>
<keyword evidence="4" id="KW-1185">Reference proteome</keyword>
<protein>
    <recommendedName>
        <fullName evidence="5">Immunodominant membrane protein</fullName>
    </recommendedName>
</protein>
<reference evidence="3 4" key="1">
    <citation type="submission" date="2021-04" db="EMBL/GenBank/DDBJ databases">
        <title>Genomic features of Candidatus Phytoplasma meliae isolate ChTYXIII (1SrXIII-G).</title>
        <authorList>
            <person name="Fernandez F.D."/>
            <person name="Conci L.R."/>
        </authorList>
    </citation>
    <scope>NUCLEOTIDE SEQUENCE [LARGE SCALE GENOMIC DNA]</scope>
    <source>
        <strain evidence="3">ChTYXIII-Mo</strain>
    </source>
</reference>
<evidence type="ECO:0000313" key="3">
    <source>
        <dbReference type="EMBL" id="MBP5836209.1"/>
    </source>
</evidence>
<keyword evidence="1" id="KW-0472">Membrane</keyword>
<name>A0ABS5CZ07_9MOLU</name>
<keyword evidence="1" id="KW-1133">Transmembrane helix</keyword>
<accession>A0ABS5CZ07</accession>
<keyword evidence="1" id="KW-0812">Transmembrane</keyword>
<evidence type="ECO:0000313" key="2">
    <source>
        <dbReference type="EMBL" id="MBP5835780.1"/>
    </source>
</evidence>
<comment type="caution">
    <text evidence="3">The sequence shown here is derived from an EMBL/GenBank/DDBJ whole genome shotgun (WGS) entry which is preliminary data.</text>
</comment>
<sequence length="120" mass="13909">MNNQVRRYLMGWVVFFVCLFALIYTVDGLLDKGLNKHFFWQNKTAAKEVSEAQVVRSYEVDYVKEDVYGKYLAEQIAKEQNPTEKTKLETAKKASDTKKAEIKGYIKSVKASVEDYHKSK</sequence>
<proteinExistence type="predicted"/>
<dbReference type="Proteomes" id="UP001195571">
    <property type="component" value="Unassembled WGS sequence"/>
</dbReference>
<gene>
    <name evidence="2" type="ORF">CHTY_000845</name>
    <name evidence="3" type="ORF">CHTY_003135</name>
</gene>
<evidence type="ECO:0000256" key="1">
    <source>
        <dbReference type="SAM" id="Phobius"/>
    </source>
</evidence>